<dbReference type="Proteomes" id="UP000242560">
    <property type="component" value="Unassembled WGS sequence"/>
</dbReference>
<dbReference type="AlphaFoldDB" id="A0A1I3M2G7"/>
<evidence type="ECO:0000313" key="2">
    <source>
        <dbReference type="Proteomes" id="UP000242560"/>
    </source>
</evidence>
<evidence type="ECO:0008006" key="3">
    <source>
        <dbReference type="Google" id="ProtNLM"/>
    </source>
</evidence>
<dbReference type="RefSeq" id="WP_089819756.1">
    <property type="nucleotide sequence ID" value="NZ_FORQ01000002.1"/>
</dbReference>
<keyword evidence="2" id="KW-1185">Reference proteome</keyword>
<sequence length="113" mass="13064">MSIHNLKTLSEVYNSLNKRGITKEICMNEDHQMILGKKEKIYNPEDLVIVKSYRFEGESNPDDNAVLYLIEDRDGELATLLDSYGATSNYSGEEFDNFLRKVPIHEKAEYDIQ</sequence>
<accession>A0A1I3M2G7</accession>
<reference evidence="2" key="1">
    <citation type="submission" date="2016-10" db="EMBL/GenBank/DDBJ databases">
        <authorList>
            <person name="Varghese N."/>
            <person name="Submissions S."/>
        </authorList>
    </citation>
    <scope>NUCLEOTIDE SEQUENCE [LARGE SCALE GENOMIC DNA]</scope>
    <source>
        <strain evidence="2">DSM 22251</strain>
    </source>
</reference>
<organism evidence="1 2">
    <name type="scientific">Kaistella treverensis</name>
    <dbReference type="NCBI Taxonomy" id="631455"/>
    <lineage>
        <taxon>Bacteria</taxon>
        <taxon>Pseudomonadati</taxon>
        <taxon>Bacteroidota</taxon>
        <taxon>Flavobacteriia</taxon>
        <taxon>Flavobacteriales</taxon>
        <taxon>Weeksellaceae</taxon>
        <taxon>Chryseobacterium group</taxon>
        <taxon>Kaistella</taxon>
    </lineage>
</organism>
<name>A0A1I3M2G7_9FLAO</name>
<evidence type="ECO:0000313" key="1">
    <source>
        <dbReference type="EMBL" id="SFI90990.1"/>
    </source>
</evidence>
<protein>
    <recommendedName>
        <fullName evidence="3">Phosphoribosylpyrophosphate synthetase</fullName>
    </recommendedName>
</protein>
<proteinExistence type="predicted"/>
<gene>
    <name evidence="1" type="ORF">SAMN05421638_1477</name>
</gene>
<dbReference type="EMBL" id="FORQ01000002">
    <property type="protein sequence ID" value="SFI90990.1"/>
    <property type="molecule type" value="Genomic_DNA"/>
</dbReference>